<protein>
    <submittedName>
        <fullName evidence="2">Uncharacterized protein</fullName>
    </submittedName>
</protein>
<dbReference type="KEGG" id="mno:Mnod_5053"/>
<dbReference type="RefSeq" id="WP_015931519.1">
    <property type="nucleotide sequence ID" value="NC_011894.1"/>
</dbReference>
<dbReference type="HOGENOM" id="CLU_2206941_0_0_5"/>
<reference evidence="2 3" key="1">
    <citation type="submission" date="2009-01" db="EMBL/GenBank/DDBJ databases">
        <title>Complete sequence of chromosome of Methylobacterium nodulans ORS 2060.</title>
        <authorList>
            <consortium name="US DOE Joint Genome Institute"/>
            <person name="Lucas S."/>
            <person name="Copeland A."/>
            <person name="Lapidus A."/>
            <person name="Glavina del Rio T."/>
            <person name="Dalin E."/>
            <person name="Tice H."/>
            <person name="Bruce D."/>
            <person name="Goodwin L."/>
            <person name="Pitluck S."/>
            <person name="Sims D."/>
            <person name="Brettin T."/>
            <person name="Detter J.C."/>
            <person name="Han C."/>
            <person name="Larimer F."/>
            <person name="Land M."/>
            <person name="Hauser L."/>
            <person name="Kyrpides N."/>
            <person name="Ivanova N."/>
            <person name="Marx C.J."/>
            <person name="Richardson P."/>
        </authorList>
    </citation>
    <scope>NUCLEOTIDE SEQUENCE [LARGE SCALE GENOMIC DNA]</scope>
    <source>
        <strain evidence="3">LMG 21967 / CNCM I-2342 / ORS 2060</strain>
    </source>
</reference>
<feature type="compositionally biased region" description="Pro residues" evidence="1">
    <location>
        <begin position="18"/>
        <end position="28"/>
    </location>
</feature>
<name>B8IIM2_METNO</name>
<evidence type="ECO:0000313" key="3">
    <source>
        <dbReference type="Proteomes" id="UP000008207"/>
    </source>
</evidence>
<gene>
    <name evidence="2" type="ordered locus">Mnod_5053</name>
</gene>
<feature type="region of interest" description="Disordered" evidence="1">
    <location>
        <begin position="1"/>
        <end position="44"/>
    </location>
</feature>
<accession>B8IIM2</accession>
<proteinExistence type="predicted"/>
<dbReference type="STRING" id="460265.Mnod_5053"/>
<evidence type="ECO:0000256" key="1">
    <source>
        <dbReference type="SAM" id="MobiDB-lite"/>
    </source>
</evidence>
<sequence>MSRSNPKPPIDRTAPDAQVPPVPPPAPEAAPQASGDVPMPTVENNPPCVFKPGAGITTGDVIEIALMFWIQLTNSPVQVEKGALRSVTLAPERVEQLSDSARRFMTPLGQH</sequence>
<evidence type="ECO:0000313" key="2">
    <source>
        <dbReference type="EMBL" id="ACL59899.1"/>
    </source>
</evidence>
<dbReference type="EMBL" id="CP001349">
    <property type="protein sequence ID" value="ACL59899.1"/>
    <property type="molecule type" value="Genomic_DNA"/>
</dbReference>
<keyword evidence="3" id="KW-1185">Reference proteome</keyword>
<organism evidence="2 3">
    <name type="scientific">Methylobacterium nodulans (strain LMG 21967 / CNCM I-2342 / ORS 2060)</name>
    <dbReference type="NCBI Taxonomy" id="460265"/>
    <lineage>
        <taxon>Bacteria</taxon>
        <taxon>Pseudomonadati</taxon>
        <taxon>Pseudomonadota</taxon>
        <taxon>Alphaproteobacteria</taxon>
        <taxon>Hyphomicrobiales</taxon>
        <taxon>Methylobacteriaceae</taxon>
        <taxon>Methylobacterium</taxon>
    </lineage>
</organism>
<dbReference type="AlphaFoldDB" id="B8IIM2"/>
<dbReference type="OrthoDB" id="8001295at2"/>
<dbReference type="Proteomes" id="UP000008207">
    <property type="component" value="Chromosome"/>
</dbReference>